<accession>A0A0R3LET2</accession>
<dbReference type="Proteomes" id="UP000050863">
    <property type="component" value="Unassembled WGS sequence"/>
</dbReference>
<dbReference type="Gene3D" id="3.40.50.1820">
    <property type="entry name" value="alpha/beta hydrolase"/>
    <property type="match status" value="1"/>
</dbReference>
<dbReference type="PANTHER" id="PTHR43194">
    <property type="entry name" value="HYDROLASE ALPHA/BETA FOLD FAMILY"/>
    <property type="match status" value="1"/>
</dbReference>
<comment type="caution">
    <text evidence="2">The sequence shown here is derived from an EMBL/GenBank/DDBJ whole genome shotgun (WGS) entry which is preliminary data.</text>
</comment>
<organism evidence="2 3">
    <name type="scientific">Bradyrhizobium jicamae</name>
    <dbReference type="NCBI Taxonomy" id="280332"/>
    <lineage>
        <taxon>Bacteria</taxon>
        <taxon>Pseudomonadati</taxon>
        <taxon>Pseudomonadota</taxon>
        <taxon>Alphaproteobacteria</taxon>
        <taxon>Hyphomicrobiales</taxon>
        <taxon>Nitrobacteraceae</taxon>
        <taxon>Bradyrhizobium</taxon>
    </lineage>
</organism>
<dbReference type="EMBL" id="LLXZ01000143">
    <property type="protein sequence ID" value="KRR03478.1"/>
    <property type="molecule type" value="Genomic_DNA"/>
</dbReference>
<protein>
    <submittedName>
        <fullName evidence="2">Alpha/beta hydrolase</fullName>
    </submittedName>
</protein>
<dbReference type="InterPro" id="IPR050228">
    <property type="entry name" value="Carboxylesterase_BioH"/>
</dbReference>
<dbReference type="GO" id="GO:0016787">
    <property type="term" value="F:hydrolase activity"/>
    <property type="evidence" value="ECO:0007669"/>
    <property type="project" value="UniProtKB-KW"/>
</dbReference>
<dbReference type="Pfam" id="PF12697">
    <property type="entry name" value="Abhydrolase_6"/>
    <property type="match status" value="1"/>
</dbReference>
<dbReference type="OrthoDB" id="9804723at2"/>
<dbReference type="PANTHER" id="PTHR43194:SF5">
    <property type="entry name" value="PIMELOYL-[ACYL-CARRIER PROTEIN] METHYL ESTER ESTERASE"/>
    <property type="match status" value="1"/>
</dbReference>
<dbReference type="InterPro" id="IPR000073">
    <property type="entry name" value="AB_hydrolase_1"/>
</dbReference>
<keyword evidence="2" id="KW-0378">Hydrolase</keyword>
<dbReference type="InterPro" id="IPR029058">
    <property type="entry name" value="AB_hydrolase_fold"/>
</dbReference>
<evidence type="ECO:0000313" key="2">
    <source>
        <dbReference type="EMBL" id="KRR03478.1"/>
    </source>
</evidence>
<evidence type="ECO:0000313" key="3">
    <source>
        <dbReference type="Proteomes" id="UP000050863"/>
    </source>
</evidence>
<keyword evidence="3" id="KW-1185">Reference proteome</keyword>
<dbReference type="RefSeq" id="WP_057837710.1">
    <property type="nucleotide sequence ID" value="NZ_LLXZ01000143.1"/>
</dbReference>
<reference evidence="2 3" key="1">
    <citation type="submission" date="2014-03" db="EMBL/GenBank/DDBJ databases">
        <title>Bradyrhizobium valentinum sp. nov., isolated from effective nodules of Lupinus mariae-josephae, a lupine endemic of basic-lime soils in Eastern Spain.</title>
        <authorList>
            <person name="Duran D."/>
            <person name="Rey L."/>
            <person name="Navarro A."/>
            <person name="Busquets A."/>
            <person name="Imperial J."/>
            <person name="Ruiz-Argueso T."/>
        </authorList>
    </citation>
    <scope>NUCLEOTIDE SEQUENCE [LARGE SCALE GENOMIC DNA]</scope>
    <source>
        <strain evidence="2 3">PAC68</strain>
    </source>
</reference>
<evidence type="ECO:0000259" key="1">
    <source>
        <dbReference type="Pfam" id="PF12697"/>
    </source>
</evidence>
<gene>
    <name evidence="2" type="ORF">CQ12_25975</name>
</gene>
<name>A0A0R3LET2_9BRAD</name>
<dbReference type="SUPFAM" id="SSF53474">
    <property type="entry name" value="alpha/beta-Hydrolases"/>
    <property type="match status" value="1"/>
</dbReference>
<proteinExistence type="predicted"/>
<sequence>MIFETLGPIDYHESGTGPTVVLVPGSCSTGAAWRPVMAQWQNEFRCVTTSLLGYGGTAERRTEGNADIAQESEIIESVIRRAGGPVHLVGHSFGGLAALAVALRQRVPLLGLTIAEAPAMEILRAAGEMQNYDAFRNMSGAYSAAFKRGETDAIARMIDFYGGNGTFAAWPQRVRDYAIETTRANLLDWESAYGFHLTPALLASIDVPTLVVWGEASHPAVGRANDLLGRGIPGAVRATIAGAAHFMIATHPKPFADLVSRHVGESSLELATAAR</sequence>
<feature type="domain" description="AB hydrolase-1" evidence="1">
    <location>
        <begin position="20"/>
        <end position="257"/>
    </location>
</feature>
<dbReference type="STRING" id="280332.CQ12_25975"/>
<dbReference type="AlphaFoldDB" id="A0A0R3LET2"/>